<dbReference type="InterPro" id="IPR046235">
    <property type="entry name" value="DUF6268"/>
</dbReference>
<reference evidence="3 4" key="1">
    <citation type="submission" date="2017-07" db="EMBL/GenBank/DDBJ databases">
        <title>Annotated genome sequence of Bacterioplanes sanyensis isolated from Red Sea.</title>
        <authorList>
            <person name="Rehman Z.U."/>
        </authorList>
    </citation>
    <scope>NUCLEOTIDE SEQUENCE [LARGE SCALE GENOMIC DNA]</scope>
    <source>
        <strain evidence="3 4">NV9</strain>
    </source>
</reference>
<organism evidence="3 4">
    <name type="scientific">Bacterioplanes sanyensis</name>
    <dbReference type="NCBI Taxonomy" id="1249553"/>
    <lineage>
        <taxon>Bacteria</taxon>
        <taxon>Pseudomonadati</taxon>
        <taxon>Pseudomonadota</taxon>
        <taxon>Gammaproteobacteria</taxon>
        <taxon>Oceanospirillales</taxon>
        <taxon>Oceanospirillaceae</taxon>
        <taxon>Bacterioplanes</taxon>
    </lineage>
</organism>
<evidence type="ECO:0000259" key="2">
    <source>
        <dbReference type="Pfam" id="PF19783"/>
    </source>
</evidence>
<dbReference type="Proteomes" id="UP000202440">
    <property type="component" value="Chromosome"/>
</dbReference>
<evidence type="ECO:0000256" key="1">
    <source>
        <dbReference type="SAM" id="SignalP"/>
    </source>
</evidence>
<feature type="domain" description="DUF6268" evidence="2">
    <location>
        <begin position="74"/>
        <end position="281"/>
    </location>
</feature>
<dbReference type="Pfam" id="PF19783">
    <property type="entry name" value="DUF6268"/>
    <property type="match status" value="1"/>
</dbReference>
<protein>
    <recommendedName>
        <fullName evidence="2">DUF6268 domain-containing protein</fullName>
    </recommendedName>
</protein>
<evidence type="ECO:0000313" key="4">
    <source>
        <dbReference type="Proteomes" id="UP000202440"/>
    </source>
</evidence>
<feature type="signal peptide" evidence="1">
    <location>
        <begin position="1"/>
        <end position="19"/>
    </location>
</feature>
<keyword evidence="4" id="KW-1185">Reference proteome</keyword>
<name>A0A222FFW5_9GAMM</name>
<evidence type="ECO:0000313" key="3">
    <source>
        <dbReference type="EMBL" id="ASP37660.1"/>
    </source>
</evidence>
<dbReference type="KEGG" id="bsan:CHH28_02780"/>
<dbReference type="OrthoDB" id="6057516at2"/>
<dbReference type="AlphaFoldDB" id="A0A222FFW5"/>
<dbReference type="RefSeq" id="WP_094058870.1">
    <property type="nucleotide sequence ID" value="NZ_CP022530.1"/>
</dbReference>
<sequence>MKHTHLVSLLMAVSLTAQAEPATQVPSLPVGELSATYFEPAAVQDINADAEVTQVDTRLKFPIGTLGSIDQGLWVFQFNLFEREFRTTVTDEASGKQRLYDVSVPISYVRKLSDSSRYTVNVSPGVKSSLEYVGNDDWAANGVVQYSHSNDGFGYNLGIVYTHAFGEGRFVPLANAQWDIGQQFQAILGFPFSRVSYAPSKAQHYYLKLTPNGGNWHVYGDDKNNTFDYTQQGYRLGIGGEWRVVGPVWLNVEAGQQFAQELEFDNEQGLRETLELEDSSYLHLSARLRFR</sequence>
<proteinExistence type="predicted"/>
<gene>
    <name evidence="3" type="ORF">CHH28_02780</name>
</gene>
<feature type="chain" id="PRO_5012081433" description="DUF6268 domain-containing protein" evidence="1">
    <location>
        <begin position="20"/>
        <end position="291"/>
    </location>
</feature>
<dbReference type="EMBL" id="CP022530">
    <property type="protein sequence ID" value="ASP37660.1"/>
    <property type="molecule type" value="Genomic_DNA"/>
</dbReference>
<keyword evidence="1" id="KW-0732">Signal</keyword>
<accession>A0A222FFW5</accession>